<dbReference type="InParanoid" id="H2Z3N6"/>
<dbReference type="PANTHER" id="PTHR11472:SF41">
    <property type="entry name" value="ATP-DEPENDENT DNA HELICASE DDX11-RELATED"/>
    <property type="match status" value="1"/>
</dbReference>
<dbReference type="PROSITE" id="PS00690">
    <property type="entry name" value="DEAH_ATP_HELICASE"/>
    <property type="match status" value="1"/>
</dbReference>
<dbReference type="InterPro" id="IPR027417">
    <property type="entry name" value="P-loop_NTPase"/>
</dbReference>
<evidence type="ECO:0000259" key="15">
    <source>
        <dbReference type="PROSITE" id="PS51193"/>
    </source>
</evidence>
<keyword evidence="12" id="KW-0539">Nucleus</keyword>
<dbReference type="STRING" id="51511.ENSCSAVP00000012198"/>
<dbReference type="InterPro" id="IPR045028">
    <property type="entry name" value="DinG/Rad3-like"/>
</dbReference>
<dbReference type="OMA" id="QTHQFRD"/>
<evidence type="ECO:0000256" key="2">
    <source>
        <dbReference type="ARBA" id="ARBA00004123"/>
    </source>
</evidence>
<keyword evidence="5" id="KW-0547">Nucleotide-binding</keyword>
<dbReference type="InterPro" id="IPR002464">
    <property type="entry name" value="DNA/RNA_helicase_DEAH_CS"/>
</dbReference>
<evidence type="ECO:0000256" key="11">
    <source>
        <dbReference type="ARBA" id="ARBA00023235"/>
    </source>
</evidence>
<dbReference type="Pfam" id="PF13307">
    <property type="entry name" value="Helicase_C_2"/>
    <property type="match status" value="1"/>
</dbReference>
<keyword evidence="8" id="KW-0067">ATP-binding</keyword>
<dbReference type="GO" id="GO:0005634">
    <property type="term" value="C:nucleus"/>
    <property type="evidence" value="ECO:0007669"/>
    <property type="project" value="UniProtKB-SubCell"/>
</dbReference>
<keyword evidence="7" id="KW-0347">Helicase</keyword>
<name>H2Z3N6_CIOSA</name>
<comment type="similarity">
    <text evidence="3">Belongs to the DEAD box helicase family. DEAH subfamily. DDX11/CHL1 sub-subfamily.</text>
</comment>
<evidence type="ECO:0000256" key="9">
    <source>
        <dbReference type="ARBA" id="ARBA00023004"/>
    </source>
</evidence>
<organism evidence="16 17">
    <name type="scientific">Ciona savignyi</name>
    <name type="common">Pacific transparent sea squirt</name>
    <dbReference type="NCBI Taxonomy" id="51511"/>
    <lineage>
        <taxon>Eukaryota</taxon>
        <taxon>Metazoa</taxon>
        <taxon>Chordata</taxon>
        <taxon>Tunicata</taxon>
        <taxon>Ascidiacea</taxon>
        <taxon>Phlebobranchia</taxon>
        <taxon>Cionidae</taxon>
        <taxon>Ciona</taxon>
    </lineage>
</organism>
<dbReference type="CDD" id="cd18788">
    <property type="entry name" value="SF2_C_XPD"/>
    <property type="match status" value="1"/>
</dbReference>
<accession>H2Z3N6</accession>
<dbReference type="SMART" id="SM00491">
    <property type="entry name" value="HELICc2"/>
    <property type="match status" value="1"/>
</dbReference>
<reference evidence="16" key="2">
    <citation type="submission" date="2025-08" db="UniProtKB">
        <authorList>
            <consortium name="Ensembl"/>
        </authorList>
    </citation>
    <scope>IDENTIFICATION</scope>
</reference>
<evidence type="ECO:0000256" key="14">
    <source>
        <dbReference type="SAM" id="MobiDB-lite"/>
    </source>
</evidence>
<dbReference type="GO" id="GO:0006974">
    <property type="term" value="P:DNA damage response"/>
    <property type="evidence" value="ECO:0007669"/>
    <property type="project" value="UniProtKB-ARBA"/>
</dbReference>
<evidence type="ECO:0000256" key="10">
    <source>
        <dbReference type="ARBA" id="ARBA00023014"/>
    </source>
</evidence>
<dbReference type="AlphaFoldDB" id="H2Z3N6"/>
<dbReference type="GO" id="GO:0006139">
    <property type="term" value="P:nucleobase-containing compound metabolic process"/>
    <property type="evidence" value="ECO:0007669"/>
    <property type="project" value="InterPro"/>
</dbReference>
<keyword evidence="4" id="KW-0479">Metal-binding</keyword>
<keyword evidence="11" id="KW-0413">Isomerase</keyword>
<dbReference type="Gene3D" id="3.40.50.300">
    <property type="entry name" value="P-loop containing nucleotide triphosphate hydrolases"/>
    <property type="match status" value="3"/>
</dbReference>
<sequence length="898" mass="101616">LDEKYNLPTPSEFIFPFEPYSIQVDFMKALYQAIEHKQIGVFESPTGTGKSLSLICGSLSWLRDHEAREDKRCKELSSKQTGFKNNVDKKNKNGDRQSAMEQIKRQEKRKLQLKKIRSSIANYSLNKQNESKSNSYRKKVKIYFKSGCFRKANCDETMILMKQAKMEIENFGKPNDTDSLSIEDLAIALDEYNSDDDGDMEMMDSNEEEDQLTRIFFCSRTHSQLSQFVKELQKSPFGKQTDPDGFQVTMVGLGSRSNLCINDEVRKLKSVSLMNERCLEMQKNSKPEASSEDGKRKRQKKPKSTCCYYTNHDATSHLTNTIVDSILDIEEVVKKGRSLEACPYYASRHAVPLTQLVVLPYQTLLHKATREASGIKLKSVVIIDEAHNLVEALNSMHSCLVTAKQISKAHGQLTRYAHKFNTRLKAKNLFYVKQILYVLQNLLHATKSMNVKKDNSPNENKPKLNSRLLTVNDFLFSSKLDNINFFKLLRYCERSKISRKLSGFVERFEQNGAVAINKPTKKSSLSTFLENIEKPALSTANTNSTPPTKSEYDVTMASPLMHIESLFAAFSSANQDGRVVMTTDSESGPTIKYLLLNPASHFKQILDQSRAIIVAGGTMQPSSCLLDQLLPESDAEKHRSRIAEFSCGHVINGATQLLPIALSSGPSGEEFEFTFQKRRSLKLVDEIGRVLVNISNIIPGGIVCFFPSYDYEKYVVQRWNEAGITAKLEMKKKIFREPKKANEVDKLLVDYTRCASNKGPGKQNGMLCCGLLLSVVGGKMSEGINFSDELGRCVVMVGLPYPNSQSPELREKMNYLDRNMKRHTDGRSAGQLHYENLCMKAVNQSIGRAIRHRNDYASIVLLDKRYLRPSITSKLPTWISDHLTNHERFGTAFASIKK</sequence>
<dbReference type="InterPro" id="IPR006554">
    <property type="entry name" value="Helicase-like_DEXD_c2"/>
</dbReference>
<dbReference type="GeneTree" id="ENSGT00950000182970"/>
<evidence type="ECO:0000256" key="8">
    <source>
        <dbReference type="ARBA" id="ARBA00022840"/>
    </source>
</evidence>
<dbReference type="PANTHER" id="PTHR11472">
    <property type="entry name" value="DNA REPAIR DEAD HELICASE RAD3/XP-D SUBFAMILY MEMBER"/>
    <property type="match status" value="1"/>
</dbReference>
<evidence type="ECO:0000256" key="7">
    <source>
        <dbReference type="ARBA" id="ARBA00022806"/>
    </source>
</evidence>
<comment type="subcellular location">
    <subcellularLocation>
        <location evidence="2">Nucleus</location>
    </subcellularLocation>
</comment>
<dbReference type="GO" id="GO:0003677">
    <property type="term" value="F:DNA binding"/>
    <property type="evidence" value="ECO:0007669"/>
    <property type="project" value="InterPro"/>
</dbReference>
<keyword evidence="10" id="KW-0411">Iron-sulfur</keyword>
<dbReference type="GO" id="GO:0034085">
    <property type="term" value="P:establishment of sister chromatid cohesion"/>
    <property type="evidence" value="ECO:0007669"/>
    <property type="project" value="TreeGrafter"/>
</dbReference>
<reference evidence="17" key="1">
    <citation type="submission" date="2003-08" db="EMBL/GenBank/DDBJ databases">
        <authorList>
            <person name="Birren B."/>
            <person name="Nusbaum C."/>
            <person name="Abebe A."/>
            <person name="Abouelleil A."/>
            <person name="Adekoya E."/>
            <person name="Ait-zahra M."/>
            <person name="Allen N."/>
            <person name="Allen T."/>
            <person name="An P."/>
            <person name="Anderson M."/>
            <person name="Anderson S."/>
            <person name="Arachchi H."/>
            <person name="Armbruster J."/>
            <person name="Bachantsang P."/>
            <person name="Baldwin J."/>
            <person name="Barry A."/>
            <person name="Bayul T."/>
            <person name="Blitshsteyn B."/>
            <person name="Bloom T."/>
            <person name="Blye J."/>
            <person name="Boguslavskiy L."/>
            <person name="Borowsky M."/>
            <person name="Boukhgalter B."/>
            <person name="Brunache A."/>
            <person name="Butler J."/>
            <person name="Calixte N."/>
            <person name="Calvo S."/>
            <person name="Camarata J."/>
            <person name="Campo K."/>
            <person name="Chang J."/>
            <person name="Cheshatsang Y."/>
            <person name="Citroen M."/>
            <person name="Collymore A."/>
            <person name="Considine T."/>
            <person name="Cook A."/>
            <person name="Cooke P."/>
            <person name="Corum B."/>
            <person name="Cuomo C."/>
            <person name="David R."/>
            <person name="Dawoe T."/>
            <person name="Degray S."/>
            <person name="Dodge S."/>
            <person name="Dooley K."/>
            <person name="Dorje P."/>
            <person name="Dorjee K."/>
            <person name="Dorris L."/>
            <person name="Duffey N."/>
            <person name="Dupes A."/>
            <person name="Elkins T."/>
            <person name="Engels R."/>
            <person name="Erickson J."/>
            <person name="Farina A."/>
            <person name="Faro S."/>
            <person name="Ferreira P."/>
            <person name="Fischer H."/>
            <person name="Fitzgerald M."/>
            <person name="Foley K."/>
            <person name="Gage D."/>
            <person name="Galagan J."/>
            <person name="Gearin G."/>
            <person name="Gnerre S."/>
            <person name="Gnirke A."/>
            <person name="Goyette A."/>
            <person name="Graham J."/>
            <person name="Grandbois E."/>
            <person name="Gyaltsen K."/>
            <person name="Hafez N."/>
            <person name="Hagopian D."/>
            <person name="Hagos B."/>
            <person name="Hall J."/>
            <person name="Hatcher B."/>
            <person name="Heller A."/>
            <person name="Higgins H."/>
            <person name="Honan T."/>
            <person name="Horn A."/>
            <person name="Houde N."/>
            <person name="Hughes L."/>
            <person name="Hulme W."/>
            <person name="Husby E."/>
            <person name="Iliev I."/>
            <person name="Jaffe D."/>
            <person name="Jones C."/>
            <person name="Kamal M."/>
            <person name="Kamat A."/>
            <person name="Kamvysselis M."/>
            <person name="Karlsson E."/>
            <person name="Kells C."/>
            <person name="Kieu A."/>
            <person name="Kisner P."/>
            <person name="Kodira C."/>
            <person name="Kulbokas E."/>
            <person name="Labutti K."/>
            <person name="Lama D."/>
            <person name="Landers T."/>
            <person name="Leger J."/>
            <person name="Levine S."/>
            <person name="Lewis D."/>
            <person name="Lewis T."/>
            <person name="Lindblad-toh K."/>
            <person name="Liu X."/>
            <person name="Lokyitsang T."/>
            <person name="Lokyitsang Y."/>
            <person name="Lucien O."/>
            <person name="Lui A."/>
            <person name="Ma L.J."/>
            <person name="Mabbitt R."/>
            <person name="Macdonald J."/>
            <person name="Maclean C."/>
            <person name="Major J."/>
            <person name="Manning J."/>
            <person name="Marabella R."/>
            <person name="Maru K."/>
            <person name="Matthews C."/>
            <person name="Mauceli E."/>
            <person name="Mccarthy M."/>
            <person name="Mcdonough S."/>
            <person name="Mcghee T."/>
            <person name="Meldrim J."/>
            <person name="Meneus L."/>
            <person name="Mesirov J."/>
            <person name="Mihalev A."/>
            <person name="Mihova T."/>
            <person name="Mikkelsen T."/>
            <person name="Mlenga V."/>
            <person name="Moru K."/>
            <person name="Mozes J."/>
            <person name="Mulrain L."/>
            <person name="Munson G."/>
            <person name="Naylor J."/>
            <person name="Newes C."/>
            <person name="Nguyen C."/>
            <person name="Nguyen N."/>
            <person name="Nguyen T."/>
            <person name="Nicol R."/>
            <person name="Nielsen C."/>
            <person name="Nizzari M."/>
            <person name="Norbu C."/>
            <person name="Norbu N."/>
            <person name="O'donnell P."/>
            <person name="Okoawo O."/>
            <person name="O'leary S."/>
            <person name="Omotosho B."/>
            <person name="O'neill K."/>
            <person name="Osman S."/>
            <person name="Parker S."/>
            <person name="Perrin D."/>
            <person name="Phunkhang P."/>
            <person name="Piqani B."/>
            <person name="Purcell S."/>
            <person name="Rachupka T."/>
            <person name="Ramasamy U."/>
            <person name="Rameau R."/>
            <person name="Ray V."/>
            <person name="Raymond C."/>
            <person name="Retta R."/>
            <person name="Richardson S."/>
            <person name="Rise C."/>
            <person name="Rodriguez J."/>
            <person name="Rogers J."/>
            <person name="Rogov P."/>
            <person name="Rutman M."/>
            <person name="Schupbach R."/>
            <person name="Seaman C."/>
            <person name="Settipalli S."/>
            <person name="Sharpe T."/>
            <person name="Sheridan J."/>
            <person name="Sherpa N."/>
            <person name="Shi J."/>
            <person name="Smirnov S."/>
            <person name="Smith C."/>
            <person name="Sougnez C."/>
            <person name="Spencer B."/>
            <person name="Stalker J."/>
            <person name="Stange-thomann N."/>
            <person name="Stavropoulos S."/>
            <person name="Stetson K."/>
            <person name="Stone C."/>
            <person name="Stone S."/>
            <person name="Stubbs M."/>
            <person name="Talamas J."/>
            <person name="Tchuinga P."/>
            <person name="Tenzing P."/>
            <person name="Tesfaye S."/>
            <person name="Theodore J."/>
            <person name="Thoulutsang Y."/>
            <person name="Topham K."/>
            <person name="Towey S."/>
            <person name="Tsamla T."/>
            <person name="Tsomo N."/>
            <person name="Vallee D."/>
            <person name="Vassiliev H."/>
            <person name="Venkataraman V."/>
            <person name="Vinson J."/>
            <person name="Vo A."/>
            <person name="Wade C."/>
            <person name="Wang S."/>
            <person name="Wangchuk T."/>
            <person name="Wangdi T."/>
            <person name="Whittaker C."/>
            <person name="Wilkinson J."/>
            <person name="Wu Y."/>
            <person name="Wyman D."/>
            <person name="Yadav S."/>
            <person name="Yang S."/>
            <person name="Yang X."/>
            <person name="Yeager S."/>
            <person name="Yee E."/>
            <person name="Young G."/>
            <person name="Zainoun J."/>
            <person name="Zembeck L."/>
            <person name="Zimmer A."/>
            <person name="Zody M."/>
            <person name="Lander E."/>
        </authorList>
    </citation>
    <scope>NUCLEOTIDE SEQUENCE [LARGE SCALE GENOMIC DNA]</scope>
</reference>
<feature type="region of interest" description="Disordered" evidence="14">
    <location>
        <begin position="282"/>
        <end position="304"/>
    </location>
</feature>
<feature type="coiled-coil region" evidence="13">
    <location>
        <begin position="89"/>
        <end position="116"/>
    </location>
</feature>
<reference evidence="16" key="3">
    <citation type="submission" date="2025-09" db="UniProtKB">
        <authorList>
            <consortium name="Ensembl"/>
        </authorList>
    </citation>
    <scope>IDENTIFICATION</scope>
</reference>
<dbReference type="InterPro" id="IPR010614">
    <property type="entry name" value="RAD3-like_helicase_DEAD"/>
</dbReference>
<dbReference type="Ensembl" id="ENSCSAVT00000012340.1">
    <property type="protein sequence ID" value="ENSCSAVP00000012198.1"/>
    <property type="gene ID" value="ENSCSAVG00000007180.1"/>
</dbReference>
<dbReference type="FunCoup" id="H2Z3N6">
    <property type="interactions" value="85"/>
</dbReference>
<dbReference type="GO" id="GO:0051536">
    <property type="term" value="F:iron-sulfur cluster binding"/>
    <property type="evidence" value="ECO:0007669"/>
    <property type="project" value="UniProtKB-KW"/>
</dbReference>
<dbReference type="InterPro" id="IPR006555">
    <property type="entry name" value="ATP-dep_Helicase_C"/>
</dbReference>
<dbReference type="FunFam" id="3.40.50.300:FF:002532">
    <property type="entry name" value="DEAD/H-box helicase 11"/>
    <property type="match status" value="1"/>
</dbReference>
<evidence type="ECO:0000256" key="1">
    <source>
        <dbReference type="ARBA" id="ARBA00001966"/>
    </source>
</evidence>
<evidence type="ECO:0000256" key="13">
    <source>
        <dbReference type="SAM" id="Coils"/>
    </source>
</evidence>
<evidence type="ECO:0000256" key="12">
    <source>
        <dbReference type="ARBA" id="ARBA00023242"/>
    </source>
</evidence>
<feature type="domain" description="Helicase ATP-binding" evidence="15">
    <location>
        <begin position="9"/>
        <end position="436"/>
    </location>
</feature>
<dbReference type="GO" id="GO:0016818">
    <property type="term" value="F:hydrolase activity, acting on acid anhydrides, in phosphorus-containing anhydrides"/>
    <property type="evidence" value="ECO:0007669"/>
    <property type="project" value="InterPro"/>
</dbReference>
<dbReference type="SUPFAM" id="SSF52540">
    <property type="entry name" value="P-loop containing nucleoside triphosphate hydrolases"/>
    <property type="match status" value="1"/>
</dbReference>
<dbReference type="Pfam" id="PF06733">
    <property type="entry name" value="DEAD_2"/>
    <property type="match status" value="1"/>
</dbReference>
<dbReference type="GO" id="GO:0005524">
    <property type="term" value="F:ATP binding"/>
    <property type="evidence" value="ECO:0007669"/>
    <property type="project" value="UniProtKB-KW"/>
</dbReference>
<dbReference type="Proteomes" id="UP000007875">
    <property type="component" value="Unassembled WGS sequence"/>
</dbReference>
<evidence type="ECO:0000256" key="4">
    <source>
        <dbReference type="ARBA" id="ARBA00022723"/>
    </source>
</evidence>
<keyword evidence="17" id="KW-1185">Reference proteome</keyword>
<dbReference type="eggNOG" id="KOG1133">
    <property type="taxonomic scope" value="Eukaryota"/>
</dbReference>
<evidence type="ECO:0000313" key="16">
    <source>
        <dbReference type="Ensembl" id="ENSCSAVP00000012198.1"/>
    </source>
</evidence>
<keyword evidence="6" id="KW-0378">Hydrolase</keyword>
<keyword evidence="9" id="KW-0408">Iron</keyword>
<proteinExistence type="inferred from homology"/>
<dbReference type="GO" id="GO:0046872">
    <property type="term" value="F:metal ion binding"/>
    <property type="evidence" value="ECO:0007669"/>
    <property type="project" value="UniProtKB-KW"/>
</dbReference>
<evidence type="ECO:0000256" key="6">
    <source>
        <dbReference type="ARBA" id="ARBA00022801"/>
    </source>
</evidence>
<evidence type="ECO:0000313" key="17">
    <source>
        <dbReference type="Proteomes" id="UP000007875"/>
    </source>
</evidence>
<dbReference type="NCBIfam" id="TIGR00604">
    <property type="entry name" value="rad3"/>
    <property type="match status" value="1"/>
</dbReference>
<comment type="cofactor">
    <cofactor evidence="1">
        <name>[4Fe-4S] cluster</name>
        <dbReference type="ChEBI" id="CHEBI:49883"/>
    </cofactor>
</comment>
<dbReference type="InterPro" id="IPR013020">
    <property type="entry name" value="Rad3/Chl1-like"/>
</dbReference>
<dbReference type="PROSITE" id="PS51193">
    <property type="entry name" value="HELICASE_ATP_BIND_2"/>
    <property type="match status" value="1"/>
</dbReference>
<keyword evidence="13" id="KW-0175">Coiled coil</keyword>
<protein>
    <recommendedName>
        <fullName evidence="15">Helicase ATP-binding domain-containing protein</fullName>
    </recommendedName>
</protein>
<dbReference type="GO" id="GO:0003678">
    <property type="term" value="F:DNA helicase activity"/>
    <property type="evidence" value="ECO:0007669"/>
    <property type="project" value="InterPro"/>
</dbReference>
<dbReference type="SMART" id="SM00488">
    <property type="entry name" value="DEXDc2"/>
    <property type="match status" value="1"/>
</dbReference>
<evidence type="ECO:0000256" key="3">
    <source>
        <dbReference type="ARBA" id="ARBA00008435"/>
    </source>
</evidence>
<dbReference type="InterPro" id="IPR014013">
    <property type="entry name" value="Helic_SF1/SF2_ATP-bd_DinG/Rad3"/>
</dbReference>
<evidence type="ECO:0000256" key="5">
    <source>
        <dbReference type="ARBA" id="ARBA00022741"/>
    </source>
</evidence>